<keyword evidence="2" id="KW-0648">Protein biosynthesis</keyword>
<dbReference type="EMBL" id="MN740535">
    <property type="protein sequence ID" value="QHU32105.1"/>
    <property type="molecule type" value="Genomic_DNA"/>
</dbReference>
<sequence length="411" mass="45860">MSSRLPSSFPESLRLVLDVRTNNNACPADVATRLLTMPFFQKSASKDARASKPTNRFANLLSTAPAETDGFRRFANSGAGAPSQWRPAYSGGGDHRGEHRGEHRGDYRGDHRNDHRDRREPRYDNRADDGFQQVWSSRRPAPRSTVLPLVPAAAPAPAQATPVITPTEPEGPKFSSAGIKAVGETEDRILAKVKGKINKLGPMNYEATKTFMQQILDSDETEFLDEFMKFIFQKAATESTFCPLYAKLLHELADQFTHLRTVMTNLFRDYTAIFVEVETAPDVGTEDYKAFVEALERKKFRRGYSQFVAELVKLGEADLDAFSELVQQIVTVLEASYTFPEKTLICEEYIDCLANMCTSAPKILSNASWSDGVKGRLAKLTKIPRSDAPGLTNKGRFALMDLVDFANRGWK</sequence>
<dbReference type="GO" id="GO:0016281">
    <property type="term" value="C:eukaryotic translation initiation factor 4F complex"/>
    <property type="evidence" value="ECO:0007669"/>
    <property type="project" value="TreeGrafter"/>
</dbReference>
<evidence type="ECO:0000313" key="5">
    <source>
        <dbReference type="EMBL" id="QHU32105.1"/>
    </source>
</evidence>
<dbReference type="InterPro" id="IPR016024">
    <property type="entry name" value="ARM-type_fold"/>
</dbReference>
<keyword evidence="1" id="KW-0396">Initiation factor</keyword>
<protein>
    <recommendedName>
        <fullName evidence="4">MIF4G domain-containing protein</fullName>
    </recommendedName>
</protein>
<dbReference type="InterPro" id="IPR003890">
    <property type="entry name" value="MIF4G-like_typ-3"/>
</dbReference>
<reference evidence="5" key="1">
    <citation type="journal article" date="2020" name="Nature">
        <title>Giant virus diversity and host interactions through global metagenomics.</title>
        <authorList>
            <person name="Schulz F."/>
            <person name="Roux S."/>
            <person name="Paez-Espino D."/>
            <person name="Jungbluth S."/>
            <person name="Walsh D.A."/>
            <person name="Denef V.J."/>
            <person name="McMahon K.D."/>
            <person name="Konstantinidis K.T."/>
            <person name="Eloe-Fadrosh E.A."/>
            <person name="Kyrpides N.C."/>
            <person name="Woyke T."/>
        </authorList>
    </citation>
    <scope>NUCLEOTIDE SEQUENCE</scope>
    <source>
        <strain evidence="5">GVMAG-M-3300027963-41</strain>
    </source>
</reference>
<dbReference type="GO" id="GO:0003729">
    <property type="term" value="F:mRNA binding"/>
    <property type="evidence" value="ECO:0007669"/>
    <property type="project" value="TreeGrafter"/>
</dbReference>
<dbReference type="Gene3D" id="1.25.40.180">
    <property type="match status" value="1"/>
</dbReference>
<accession>A0A6C0LQ21</accession>
<proteinExistence type="predicted"/>
<name>A0A6C0LQ21_9ZZZZ</name>
<feature type="compositionally biased region" description="Basic and acidic residues" evidence="3">
    <location>
        <begin position="93"/>
        <end position="127"/>
    </location>
</feature>
<dbReference type="GO" id="GO:0003743">
    <property type="term" value="F:translation initiation factor activity"/>
    <property type="evidence" value="ECO:0007669"/>
    <property type="project" value="UniProtKB-KW"/>
</dbReference>
<evidence type="ECO:0000256" key="3">
    <source>
        <dbReference type="SAM" id="MobiDB-lite"/>
    </source>
</evidence>
<organism evidence="5">
    <name type="scientific">viral metagenome</name>
    <dbReference type="NCBI Taxonomy" id="1070528"/>
    <lineage>
        <taxon>unclassified sequences</taxon>
        <taxon>metagenomes</taxon>
        <taxon>organismal metagenomes</taxon>
    </lineage>
</organism>
<dbReference type="Pfam" id="PF02854">
    <property type="entry name" value="MIF4G"/>
    <property type="match status" value="1"/>
</dbReference>
<evidence type="ECO:0000256" key="2">
    <source>
        <dbReference type="ARBA" id="ARBA00022917"/>
    </source>
</evidence>
<evidence type="ECO:0000256" key="1">
    <source>
        <dbReference type="ARBA" id="ARBA00022540"/>
    </source>
</evidence>
<evidence type="ECO:0000259" key="4">
    <source>
        <dbReference type="Pfam" id="PF02854"/>
    </source>
</evidence>
<dbReference type="PANTHER" id="PTHR23253">
    <property type="entry name" value="EUKARYOTIC TRANSLATION INITIATION FACTOR 4 GAMMA"/>
    <property type="match status" value="1"/>
</dbReference>
<dbReference type="SUPFAM" id="SSF48371">
    <property type="entry name" value="ARM repeat"/>
    <property type="match status" value="1"/>
</dbReference>
<dbReference type="PANTHER" id="PTHR23253:SF9">
    <property type="entry name" value="EUKARYOTIC TRANSLATION INITIATION FACTOR 4 GAMMA 2"/>
    <property type="match status" value="1"/>
</dbReference>
<dbReference type="AlphaFoldDB" id="A0A6C0LQ21"/>
<feature type="domain" description="MIF4G" evidence="4">
    <location>
        <begin position="191"/>
        <end position="263"/>
    </location>
</feature>
<feature type="region of interest" description="Disordered" evidence="3">
    <location>
        <begin position="71"/>
        <end position="127"/>
    </location>
</feature>